<dbReference type="InterPro" id="IPR034583">
    <property type="entry name" value="EMF1"/>
</dbReference>
<feature type="compositionally biased region" description="Basic and acidic residues" evidence="1">
    <location>
        <begin position="348"/>
        <end position="358"/>
    </location>
</feature>
<feature type="region of interest" description="Disordered" evidence="1">
    <location>
        <begin position="424"/>
        <end position="447"/>
    </location>
</feature>
<protein>
    <recommendedName>
        <fullName evidence="4">Protein EMBRYONIC FLOWER 1-like</fullName>
    </recommendedName>
</protein>
<keyword evidence="3" id="KW-1185">Reference proteome</keyword>
<evidence type="ECO:0000313" key="3">
    <source>
        <dbReference type="Proteomes" id="UP000824890"/>
    </source>
</evidence>
<feature type="compositionally biased region" description="Polar residues" evidence="1">
    <location>
        <begin position="338"/>
        <end position="347"/>
    </location>
</feature>
<proteinExistence type="predicted"/>
<dbReference type="PANTHER" id="PTHR35504:SF1">
    <property type="entry name" value="PROTEIN EMBRYONIC FLOWER 1"/>
    <property type="match status" value="1"/>
</dbReference>
<gene>
    <name evidence="2" type="ORF">HID58_077259</name>
</gene>
<organism evidence="2 3">
    <name type="scientific">Brassica napus</name>
    <name type="common">Rape</name>
    <dbReference type="NCBI Taxonomy" id="3708"/>
    <lineage>
        <taxon>Eukaryota</taxon>
        <taxon>Viridiplantae</taxon>
        <taxon>Streptophyta</taxon>
        <taxon>Embryophyta</taxon>
        <taxon>Tracheophyta</taxon>
        <taxon>Spermatophyta</taxon>
        <taxon>Magnoliopsida</taxon>
        <taxon>eudicotyledons</taxon>
        <taxon>Gunneridae</taxon>
        <taxon>Pentapetalae</taxon>
        <taxon>rosids</taxon>
        <taxon>malvids</taxon>
        <taxon>Brassicales</taxon>
        <taxon>Brassicaceae</taxon>
        <taxon>Brassiceae</taxon>
        <taxon>Brassica</taxon>
    </lineage>
</organism>
<feature type="compositionally biased region" description="Basic residues" evidence="1">
    <location>
        <begin position="258"/>
        <end position="267"/>
    </location>
</feature>
<evidence type="ECO:0008006" key="4">
    <source>
        <dbReference type="Google" id="ProtNLM"/>
    </source>
</evidence>
<dbReference type="Proteomes" id="UP000824890">
    <property type="component" value="Unassembled WGS sequence"/>
</dbReference>
<feature type="region of interest" description="Disordered" evidence="1">
    <location>
        <begin position="180"/>
        <end position="301"/>
    </location>
</feature>
<sequence length="1034" mass="115053">MIQFPPVAVENRAGFHNDGLIPSSLITQSEAPIMEPPVKINSISVDLAKAPDEIDSGKCEHFSLRGFVAEIGGRDHRKCWPFSEDSVELGNHESYSLPSLSVVKSRWWRCGSCVKDINVKKINDSDCGLQSHSRSVKEKSFKAGSSAVPSRRRLNWLSVSDKKTKKNQLTAATLLKKVGRRGKDACTNNSKGSKLATPKQVKKRSKESREAVNGGEAFRSSDIAGVVDDTPDKATKKNVMSSHHVLEERDNNVSPQSRKLRKTRKVRLLSELLSTKSKETPSKSESSRGRKRKSCGDHEDCTSAEMTNYASRILSTMGNKTSENASKSCDSGEESRPSGESQSTDSGFNKEGKQRDSRLQVVEADTAQVNPYDYASPVRSSFSGKEMVPCPLHTQRTEREDKKRKRKAPITDYTKSTIITFSNNNMDDGNLVQPRKPDTLCPRTTMPQSTRDFLNSKWLDNSFDRDKYTPQFDDVRPFFPLPLHDPMHYKEGDGAMLKGIETNHFRNFGSSFNSTNADACLRTGVNVNFSSNIDTFSSSSLLTDKLRHTSSTEVPYGSCSLQKDISTGHGKGKASEHIDDIPMEIVELMAKNQYERCLPDIEEDKQPTTSVSKNALLIDLNETYDNSMDNNNNTTRQPKPLVKNAWNSDAAATKEGQFMAGRQWISSVPFGVGNTPLSRDNQSSSIQFSRPSSQWISSVPATMATNQQNPFRVLRACNTCQSVQQQQSREASPRPVWVSSTPAHHKPVSLNMQKFMDESTKVENPNTRNLKFTDNNGKQKLGFEGVSSRPLDTYSNESSIPAMHLLSLMDPRLRSNVPVDQSRNTTFAKPPVHLSQPGDSAKQWPFDLYSKRVVTPETSRGNLATIPPVGTSSISFQSEKTSDLRFQASWNHHQEKKDNEFCPTYKNGSQQKQVFTSSSSDPVRFQLLGASDSMKLPLKYHMKDKAKKHKSKNHNSNVSACPPTSTTCGIFMCSVSRNPAEFTIPDAPGNVYMIKGEDLKVSKQPSFRKKQNLCKQDALMQNKTSFAPPGAENA</sequence>
<feature type="compositionally biased region" description="Polar residues" evidence="1">
    <location>
        <begin position="318"/>
        <end position="329"/>
    </location>
</feature>
<evidence type="ECO:0000313" key="2">
    <source>
        <dbReference type="EMBL" id="KAH0870237.1"/>
    </source>
</evidence>
<evidence type="ECO:0000256" key="1">
    <source>
        <dbReference type="SAM" id="MobiDB-lite"/>
    </source>
</evidence>
<dbReference type="EMBL" id="JAGKQM010000017">
    <property type="protein sequence ID" value="KAH0870237.1"/>
    <property type="molecule type" value="Genomic_DNA"/>
</dbReference>
<dbReference type="PANTHER" id="PTHR35504">
    <property type="entry name" value="PROTEIN EMBRYONIC FLOWER 1"/>
    <property type="match status" value="1"/>
</dbReference>
<feature type="compositionally biased region" description="Basic and acidic residues" evidence="1">
    <location>
        <begin position="276"/>
        <end position="301"/>
    </location>
</feature>
<comment type="caution">
    <text evidence="2">The sequence shown here is derived from an EMBL/GenBank/DDBJ whole genome shotgun (WGS) entry which is preliminary data.</text>
</comment>
<feature type="region of interest" description="Disordered" evidence="1">
    <location>
        <begin position="318"/>
        <end position="358"/>
    </location>
</feature>
<reference evidence="2 3" key="1">
    <citation type="submission" date="2021-05" db="EMBL/GenBank/DDBJ databases">
        <title>Genome Assembly of Synthetic Allotetraploid Brassica napus Reveals Homoeologous Exchanges between Subgenomes.</title>
        <authorList>
            <person name="Davis J.T."/>
        </authorList>
    </citation>
    <scope>NUCLEOTIDE SEQUENCE [LARGE SCALE GENOMIC DNA]</scope>
    <source>
        <strain evidence="3">cv. Da-Ae</strain>
        <tissue evidence="2">Seedling</tissue>
    </source>
</reference>
<accession>A0ABQ7YRH8</accession>
<name>A0ABQ7YRH8_BRANA</name>